<dbReference type="PROSITE" id="PS00527">
    <property type="entry name" value="RIBOSOMAL_S14"/>
    <property type="match status" value="1"/>
</dbReference>
<keyword evidence="4 9" id="KW-0694">RNA-binding</keyword>
<dbReference type="PANTHER" id="PTHR19836:SF19">
    <property type="entry name" value="SMALL RIBOSOMAL SUBUNIT PROTEIN US14M"/>
    <property type="match status" value="1"/>
</dbReference>
<dbReference type="HAMAP" id="MF_01364_B">
    <property type="entry name" value="Ribosomal_uS14_2_B"/>
    <property type="match status" value="1"/>
</dbReference>
<dbReference type="Proteomes" id="UP000279422">
    <property type="component" value="Unassembled WGS sequence"/>
</dbReference>
<feature type="binding site" evidence="9">
    <location>
        <position position="40"/>
    </location>
    <ligand>
        <name>Zn(2+)</name>
        <dbReference type="ChEBI" id="CHEBI:29105"/>
    </ligand>
</feature>
<evidence type="ECO:0000256" key="5">
    <source>
        <dbReference type="ARBA" id="ARBA00022980"/>
    </source>
</evidence>
<evidence type="ECO:0000313" key="10">
    <source>
        <dbReference type="EMBL" id="RLE10513.1"/>
    </source>
</evidence>
<keyword evidence="6 9" id="KW-0687">Ribonucleoprotein</keyword>
<keyword evidence="3 9" id="KW-0862">Zinc</keyword>
<comment type="subunit">
    <text evidence="9">Part of the 30S ribosomal subunit. Contacts proteins S3 and S10.</text>
</comment>
<dbReference type="NCBIfam" id="NF005974">
    <property type="entry name" value="PRK08061.1"/>
    <property type="match status" value="1"/>
</dbReference>
<keyword evidence="2 9" id="KW-0699">rRNA-binding</keyword>
<evidence type="ECO:0000256" key="8">
    <source>
        <dbReference type="ARBA" id="ARBA00060857"/>
    </source>
</evidence>
<accession>A0A497E6J6</accession>
<dbReference type="FunFam" id="4.10.830.10:FF:000001">
    <property type="entry name" value="30S ribosomal protein S14 type Z"/>
    <property type="match status" value="1"/>
</dbReference>
<evidence type="ECO:0000256" key="7">
    <source>
        <dbReference type="ARBA" id="ARBA00035167"/>
    </source>
</evidence>
<dbReference type="InterPro" id="IPR001209">
    <property type="entry name" value="Ribosomal_uS14"/>
</dbReference>
<gene>
    <name evidence="9" type="primary">rpsZ</name>
    <name evidence="9" type="synonym">rpsN</name>
    <name evidence="10" type="ORF">DRJ00_01235</name>
</gene>
<dbReference type="GO" id="GO:0008270">
    <property type="term" value="F:zinc ion binding"/>
    <property type="evidence" value="ECO:0007669"/>
    <property type="project" value="UniProtKB-UniRule"/>
</dbReference>
<protein>
    <recommendedName>
        <fullName evidence="7 9">Small ribosomal subunit protein uS14</fullName>
    </recommendedName>
</protein>
<dbReference type="EMBL" id="QMPZ01000007">
    <property type="protein sequence ID" value="RLE10513.1"/>
    <property type="molecule type" value="Genomic_DNA"/>
</dbReference>
<comment type="function">
    <text evidence="9">Binds 16S rRNA, required for the assembly of 30S particles and may also be responsible for determining the conformation of the 16S rRNA at the A site.</text>
</comment>
<sequence length="61" mass="7258">MARKALIEKAKREPKFKVRLRHRCKICGRPRGYMRKFGLCRICFRQLAHQGFIPGVKKASW</sequence>
<dbReference type="GO" id="GO:0015935">
    <property type="term" value="C:small ribosomal subunit"/>
    <property type="evidence" value="ECO:0007669"/>
    <property type="project" value="TreeGrafter"/>
</dbReference>
<dbReference type="SUPFAM" id="SSF57716">
    <property type="entry name" value="Glucocorticoid receptor-like (DNA-binding domain)"/>
    <property type="match status" value="1"/>
</dbReference>
<evidence type="ECO:0000256" key="4">
    <source>
        <dbReference type="ARBA" id="ARBA00022884"/>
    </source>
</evidence>
<dbReference type="Gene3D" id="4.10.830.10">
    <property type="entry name" value="30s Ribosomal Protein S14, Chain N"/>
    <property type="match status" value="1"/>
</dbReference>
<evidence type="ECO:0000256" key="1">
    <source>
        <dbReference type="ARBA" id="ARBA00022723"/>
    </source>
</evidence>
<comment type="caution">
    <text evidence="10">The sequence shown here is derived from an EMBL/GenBank/DDBJ whole genome shotgun (WGS) entry which is preliminary data.</text>
</comment>
<dbReference type="InterPro" id="IPR018271">
    <property type="entry name" value="Ribosomal_uS14_CS"/>
</dbReference>
<dbReference type="GO" id="GO:0005737">
    <property type="term" value="C:cytoplasm"/>
    <property type="evidence" value="ECO:0007669"/>
    <property type="project" value="UniProtKB-ARBA"/>
</dbReference>
<feature type="binding site" evidence="9">
    <location>
        <position position="27"/>
    </location>
    <ligand>
        <name>Zn(2+)</name>
        <dbReference type="ChEBI" id="CHEBI:29105"/>
    </ligand>
</feature>
<dbReference type="InterPro" id="IPR043140">
    <property type="entry name" value="Ribosomal_uS14_sf"/>
</dbReference>
<proteinExistence type="inferred from homology"/>
<feature type="binding site" evidence="9">
    <location>
        <position position="24"/>
    </location>
    <ligand>
        <name>Zn(2+)</name>
        <dbReference type="ChEBI" id="CHEBI:29105"/>
    </ligand>
</feature>
<organism evidence="10 11">
    <name type="scientific">Aerophobetes bacterium</name>
    <dbReference type="NCBI Taxonomy" id="2030807"/>
    <lineage>
        <taxon>Bacteria</taxon>
        <taxon>Candidatus Aerophobota</taxon>
    </lineage>
</organism>
<evidence type="ECO:0000256" key="3">
    <source>
        <dbReference type="ARBA" id="ARBA00022833"/>
    </source>
</evidence>
<dbReference type="GO" id="GO:0003735">
    <property type="term" value="F:structural constituent of ribosome"/>
    <property type="evidence" value="ECO:0007669"/>
    <property type="project" value="InterPro"/>
</dbReference>
<dbReference type="PANTHER" id="PTHR19836">
    <property type="entry name" value="30S RIBOSOMAL PROTEIN S14"/>
    <property type="match status" value="1"/>
</dbReference>
<dbReference type="AlphaFoldDB" id="A0A497E6J6"/>
<feature type="binding site" evidence="9">
    <location>
        <position position="43"/>
    </location>
    <ligand>
        <name>Zn(2+)</name>
        <dbReference type="ChEBI" id="CHEBI:29105"/>
    </ligand>
</feature>
<comment type="similarity">
    <text evidence="8 9">Belongs to the universal ribosomal protein uS14 family. Zinc-binding uS14 subfamily.</text>
</comment>
<reference evidence="10 11" key="1">
    <citation type="submission" date="2018-06" db="EMBL/GenBank/DDBJ databases">
        <title>Extensive metabolic versatility and redundancy in microbially diverse, dynamic hydrothermal sediments.</title>
        <authorList>
            <person name="Dombrowski N."/>
            <person name="Teske A."/>
            <person name="Baker B.J."/>
        </authorList>
    </citation>
    <scope>NUCLEOTIDE SEQUENCE [LARGE SCALE GENOMIC DNA]</scope>
    <source>
        <strain evidence="10">B47_G16</strain>
    </source>
</reference>
<name>A0A497E6J6_UNCAE</name>
<keyword evidence="5 9" id="KW-0689">Ribosomal protein</keyword>
<dbReference type="GO" id="GO:0019843">
    <property type="term" value="F:rRNA binding"/>
    <property type="evidence" value="ECO:0007669"/>
    <property type="project" value="UniProtKB-UniRule"/>
</dbReference>
<dbReference type="InterPro" id="IPR023053">
    <property type="entry name" value="Ribosomal_uS14_bact"/>
</dbReference>
<dbReference type="Pfam" id="PF00253">
    <property type="entry name" value="Ribosomal_S14"/>
    <property type="match status" value="1"/>
</dbReference>
<keyword evidence="1 9" id="KW-0479">Metal-binding</keyword>
<evidence type="ECO:0000256" key="2">
    <source>
        <dbReference type="ARBA" id="ARBA00022730"/>
    </source>
</evidence>
<evidence type="ECO:0000313" key="11">
    <source>
        <dbReference type="Proteomes" id="UP000279422"/>
    </source>
</evidence>
<dbReference type="GO" id="GO:0006412">
    <property type="term" value="P:translation"/>
    <property type="evidence" value="ECO:0007669"/>
    <property type="project" value="UniProtKB-UniRule"/>
</dbReference>
<evidence type="ECO:0000256" key="9">
    <source>
        <dbReference type="HAMAP-Rule" id="MF_01364"/>
    </source>
</evidence>
<comment type="cofactor">
    <cofactor evidence="9">
        <name>Zn(2+)</name>
        <dbReference type="ChEBI" id="CHEBI:29105"/>
    </cofactor>
    <text evidence="9">Binds 1 zinc ion per subunit.</text>
</comment>
<evidence type="ECO:0000256" key="6">
    <source>
        <dbReference type="ARBA" id="ARBA00023274"/>
    </source>
</evidence>